<dbReference type="Gene3D" id="3.40.50.620">
    <property type="entry name" value="HUPs"/>
    <property type="match status" value="1"/>
</dbReference>
<dbReference type="NCBIfam" id="NF010588">
    <property type="entry name" value="PRK13981.1"/>
    <property type="match status" value="1"/>
</dbReference>
<dbReference type="InterPro" id="IPR014445">
    <property type="entry name" value="Gln-dep_NAD_synthase"/>
</dbReference>
<dbReference type="InterPro" id="IPR036526">
    <property type="entry name" value="C-N_Hydrolase_sf"/>
</dbReference>
<sequence length="559" mass="59328">MAPVAFAMTASLVIGLAQVNPVVGDIAGNVEQVRSLRASASTCDLVVCGELVLSGYPPEDLVLKGLFLDRIEAAAAELARATADGGPALIIGTPWRSQGSVANALLLLADGAIQEIRFKHDLPNYGVFDEKRVFRAGPLPQPLSFRGVALGAMICEDLWAPAVARHLRDQGAEILIAINGSPFEVGKAHVRHAIAARRVEETGLPLAYVNLVGGQDELVFDGGSFVSLPKAGVAVQAPAWATGVTRTVWKRAPHGGWSCASAAPAPNPDGLAAIYQAMVTGLKDYVGKNRFPGVVLGLSGGIDSALTAAVAVDALGPERVHCVMMPSPYTSTESLEDAAAVAKLLGARLDTVPIDAAMAAFSGMLAGVFAGRPPDTTEENVQARCRGITLMAISNKLGEMLLTTGNKSEMSVGYATLYGDMCGGYSVLKDIYKTTVFALARWRNQETLEGALGPAGRVIPERVITKPPTAELKPNQTDQDSLPPYDVLDGILALLIEEEASIEDVVSRGFAPETVRRVWRMIDRAEYKRRQAPPGVKITPRAFGRDRRYPITNGFTDLL</sequence>
<evidence type="ECO:0000256" key="4">
    <source>
        <dbReference type="ARBA" id="ARBA00022598"/>
    </source>
</evidence>
<reference evidence="9" key="1">
    <citation type="submission" date="2018-07" db="EMBL/GenBank/DDBJ databases">
        <authorList>
            <person name="Quirk P.G."/>
            <person name="Krulwich T.A."/>
        </authorList>
    </citation>
    <scope>NUCLEOTIDE SEQUENCE</scope>
</reference>
<evidence type="ECO:0000256" key="2">
    <source>
        <dbReference type="ARBA" id="ARBA00007145"/>
    </source>
</evidence>
<dbReference type="AlphaFoldDB" id="A0A380TGM6"/>
<gene>
    <name evidence="9" type="primary">nadE</name>
    <name evidence="9" type="ORF">DF3PB_410008</name>
</gene>
<dbReference type="UniPathway" id="UPA00253">
    <property type="reaction ID" value="UER00334"/>
</dbReference>
<dbReference type="CDD" id="cd00553">
    <property type="entry name" value="NAD_synthase"/>
    <property type="match status" value="1"/>
</dbReference>
<proteinExistence type="inferred from homology"/>
<evidence type="ECO:0000259" key="8">
    <source>
        <dbReference type="PROSITE" id="PS50263"/>
    </source>
</evidence>
<keyword evidence="7" id="KW-0520">NAD</keyword>
<comment type="similarity">
    <text evidence="2">In the C-terminal section; belongs to the NAD synthetase family.</text>
</comment>
<dbReference type="HAMAP" id="MF_02090">
    <property type="entry name" value="NadE_glutamine_dep"/>
    <property type="match status" value="1"/>
</dbReference>
<dbReference type="PANTHER" id="PTHR23090:SF9">
    <property type="entry name" value="GLUTAMINE-DEPENDENT NAD(+) SYNTHETASE"/>
    <property type="match status" value="1"/>
</dbReference>
<feature type="domain" description="CN hydrolase" evidence="8">
    <location>
        <begin position="12"/>
        <end position="252"/>
    </location>
</feature>
<evidence type="ECO:0000256" key="6">
    <source>
        <dbReference type="ARBA" id="ARBA00022840"/>
    </source>
</evidence>
<dbReference type="GO" id="GO:0009435">
    <property type="term" value="P:NAD+ biosynthetic process"/>
    <property type="evidence" value="ECO:0007669"/>
    <property type="project" value="UniProtKB-UniPathway"/>
</dbReference>
<dbReference type="Gene3D" id="3.60.110.10">
    <property type="entry name" value="Carbon-nitrogen hydrolase"/>
    <property type="match status" value="1"/>
</dbReference>
<evidence type="ECO:0000256" key="1">
    <source>
        <dbReference type="ARBA" id="ARBA00005188"/>
    </source>
</evidence>
<dbReference type="InterPro" id="IPR003010">
    <property type="entry name" value="C-N_Hydrolase"/>
</dbReference>
<comment type="pathway">
    <text evidence="1">Cofactor biosynthesis; NAD(+) biosynthesis; NAD(+) from deamido-NAD(+) (L-Gln route): step 1/1.</text>
</comment>
<keyword evidence="5" id="KW-0547">Nucleotide-binding</keyword>
<dbReference type="GO" id="GO:0003952">
    <property type="term" value="F:NAD+ synthase (glutamine-hydrolyzing) activity"/>
    <property type="evidence" value="ECO:0007669"/>
    <property type="project" value="UniProtKB-EC"/>
</dbReference>
<dbReference type="FunFam" id="3.40.50.620:FF:000106">
    <property type="entry name" value="Glutamine-dependent NAD(+) synthetase"/>
    <property type="match status" value="1"/>
</dbReference>
<dbReference type="PANTHER" id="PTHR23090">
    <property type="entry name" value="NH 3 /GLUTAMINE-DEPENDENT NAD + SYNTHETASE"/>
    <property type="match status" value="1"/>
</dbReference>
<dbReference type="GO" id="GO:0004359">
    <property type="term" value="F:glutaminase activity"/>
    <property type="evidence" value="ECO:0007669"/>
    <property type="project" value="InterPro"/>
</dbReference>
<dbReference type="EC" id="6.3.5.1" evidence="3"/>
<dbReference type="NCBIfam" id="TIGR00552">
    <property type="entry name" value="nadE"/>
    <property type="match status" value="1"/>
</dbReference>
<dbReference type="Pfam" id="PF02540">
    <property type="entry name" value="NAD_synthase"/>
    <property type="match status" value="1"/>
</dbReference>
<dbReference type="CDD" id="cd07570">
    <property type="entry name" value="GAT_Gln-NAD-synth"/>
    <property type="match status" value="1"/>
</dbReference>
<keyword evidence="6" id="KW-0067">ATP-binding</keyword>
<dbReference type="SUPFAM" id="SSF52402">
    <property type="entry name" value="Adenine nucleotide alpha hydrolases-like"/>
    <property type="match status" value="1"/>
</dbReference>
<dbReference type="InterPro" id="IPR003694">
    <property type="entry name" value="NAD_synthase"/>
</dbReference>
<organism evidence="9">
    <name type="scientific">metagenome</name>
    <dbReference type="NCBI Taxonomy" id="256318"/>
    <lineage>
        <taxon>unclassified sequences</taxon>
        <taxon>metagenomes</taxon>
    </lineage>
</organism>
<dbReference type="EMBL" id="UIDG01000346">
    <property type="protein sequence ID" value="SUS07308.1"/>
    <property type="molecule type" value="Genomic_DNA"/>
</dbReference>
<evidence type="ECO:0000256" key="5">
    <source>
        <dbReference type="ARBA" id="ARBA00022741"/>
    </source>
</evidence>
<dbReference type="PROSITE" id="PS50263">
    <property type="entry name" value="CN_HYDROLASE"/>
    <property type="match status" value="1"/>
</dbReference>
<keyword evidence="4 9" id="KW-0436">Ligase</keyword>
<dbReference type="SUPFAM" id="SSF56317">
    <property type="entry name" value="Carbon-nitrogen hydrolase"/>
    <property type="match status" value="1"/>
</dbReference>
<dbReference type="InterPro" id="IPR022310">
    <property type="entry name" value="NAD/GMP_synthase"/>
</dbReference>
<dbReference type="InterPro" id="IPR014729">
    <property type="entry name" value="Rossmann-like_a/b/a_fold"/>
</dbReference>
<dbReference type="Pfam" id="PF00795">
    <property type="entry name" value="CN_hydrolase"/>
    <property type="match status" value="1"/>
</dbReference>
<name>A0A380TGM6_9ZZZZ</name>
<dbReference type="GO" id="GO:0005737">
    <property type="term" value="C:cytoplasm"/>
    <property type="evidence" value="ECO:0007669"/>
    <property type="project" value="InterPro"/>
</dbReference>
<protein>
    <recommendedName>
        <fullName evidence="3">NAD(+) synthase (glutamine-hydrolyzing)</fullName>
        <ecNumber evidence="3">6.3.5.1</ecNumber>
    </recommendedName>
</protein>
<evidence type="ECO:0000256" key="3">
    <source>
        <dbReference type="ARBA" id="ARBA00012743"/>
    </source>
</evidence>
<evidence type="ECO:0000256" key="7">
    <source>
        <dbReference type="ARBA" id="ARBA00023027"/>
    </source>
</evidence>
<evidence type="ECO:0000313" key="9">
    <source>
        <dbReference type="EMBL" id="SUS07308.1"/>
    </source>
</evidence>
<dbReference type="PIRSF" id="PIRSF006630">
    <property type="entry name" value="NADS_GAT"/>
    <property type="match status" value="1"/>
</dbReference>
<dbReference type="GO" id="GO:0005524">
    <property type="term" value="F:ATP binding"/>
    <property type="evidence" value="ECO:0007669"/>
    <property type="project" value="UniProtKB-KW"/>
</dbReference>
<accession>A0A380TGM6</accession>